<dbReference type="FunFam" id="2.60.40.10:FF:000008">
    <property type="entry name" value="roundabout homolog 2 isoform X2"/>
    <property type="match status" value="2"/>
</dbReference>
<dbReference type="InterPro" id="IPR003598">
    <property type="entry name" value="Ig_sub2"/>
</dbReference>
<dbReference type="GO" id="GO:0007411">
    <property type="term" value="P:axon guidance"/>
    <property type="evidence" value="ECO:0007669"/>
    <property type="project" value="TreeGrafter"/>
</dbReference>
<dbReference type="Pfam" id="PF00041">
    <property type="entry name" value="fn3"/>
    <property type="match status" value="2"/>
</dbReference>
<feature type="region of interest" description="Disordered" evidence="17">
    <location>
        <begin position="981"/>
        <end position="1013"/>
    </location>
</feature>
<organism evidence="22 23">
    <name type="scientific">Cloeon dipterum</name>
    <dbReference type="NCBI Taxonomy" id="197152"/>
    <lineage>
        <taxon>Eukaryota</taxon>
        <taxon>Metazoa</taxon>
        <taxon>Ecdysozoa</taxon>
        <taxon>Arthropoda</taxon>
        <taxon>Hexapoda</taxon>
        <taxon>Insecta</taxon>
        <taxon>Pterygota</taxon>
        <taxon>Palaeoptera</taxon>
        <taxon>Ephemeroptera</taxon>
        <taxon>Pisciforma</taxon>
        <taxon>Baetidae</taxon>
        <taxon>Cloeon</taxon>
    </lineage>
</organism>
<evidence type="ECO:0000313" key="23">
    <source>
        <dbReference type="Proteomes" id="UP000494165"/>
    </source>
</evidence>
<dbReference type="GO" id="GO:0006935">
    <property type="term" value="P:chemotaxis"/>
    <property type="evidence" value="ECO:0007669"/>
    <property type="project" value="UniProtKB-KW"/>
</dbReference>
<feature type="compositionally biased region" description="Low complexity" evidence="17">
    <location>
        <begin position="1234"/>
        <end position="1244"/>
    </location>
</feature>
<feature type="compositionally biased region" description="Basic residues" evidence="17">
    <location>
        <begin position="1246"/>
        <end position="1257"/>
    </location>
</feature>
<evidence type="ECO:0000256" key="2">
    <source>
        <dbReference type="ARBA" id="ARBA00022473"/>
    </source>
</evidence>
<feature type="region of interest" description="Disordered" evidence="17">
    <location>
        <begin position="1172"/>
        <end position="1191"/>
    </location>
</feature>
<comment type="caution">
    <text evidence="22">The sequence shown here is derived from an EMBL/GenBank/DDBJ whole genome shotgun (WGS) entry which is preliminary data.</text>
</comment>
<evidence type="ECO:0000256" key="13">
    <source>
        <dbReference type="ARBA" id="ARBA00023170"/>
    </source>
</evidence>
<dbReference type="SMART" id="SM00406">
    <property type="entry name" value="IGv"/>
    <property type="match status" value="4"/>
</dbReference>
<evidence type="ECO:0000256" key="14">
    <source>
        <dbReference type="ARBA" id="ARBA00023180"/>
    </source>
</evidence>
<evidence type="ECO:0000256" key="5">
    <source>
        <dbReference type="ARBA" id="ARBA00022692"/>
    </source>
</evidence>
<dbReference type="SMART" id="SM00060">
    <property type="entry name" value="FN3"/>
    <property type="match status" value="3"/>
</dbReference>
<comment type="similarity">
    <text evidence="16">Belongs to the immunoglobulin superfamily. ROBO family.</text>
</comment>
<gene>
    <name evidence="22" type="ORF">CLODIP_2_CD14380</name>
</gene>
<evidence type="ECO:0000256" key="11">
    <source>
        <dbReference type="ARBA" id="ARBA00023136"/>
    </source>
</evidence>
<evidence type="ECO:0000256" key="1">
    <source>
        <dbReference type="ARBA" id="ARBA00004479"/>
    </source>
</evidence>
<feature type="region of interest" description="Disordered" evidence="17">
    <location>
        <begin position="1037"/>
        <end position="1075"/>
    </location>
</feature>
<dbReference type="InterPro" id="IPR036116">
    <property type="entry name" value="FN3_sf"/>
</dbReference>
<keyword evidence="12" id="KW-1015">Disulfide bond</keyword>
<keyword evidence="9" id="KW-0524">Neurogenesis</keyword>
<evidence type="ECO:0000256" key="19">
    <source>
        <dbReference type="SAM" id="SignalP"/>
    </source>
</evidence>
<evidence type="ECO:0000256" key="9">
    <source>
        <dbReference type="ARBA" id="ARBA00022902"/>
    </source>
</evidence>
<evidence type="ECO:0000256" key="17">
    <source>
        <dbReference type="SAM" id="MobiDB-lite"/>
    </source>
</evidence>
<dbReference type="SUPFAM" id="SSF49265">
    <property type="entry name" value="Fibronectin type III"/>
    <property type="match status" value="2"/>
</dbReference>
<feature type="chain" id="PRO_5035780720" evidence="19">
    <location>
        <begin position="19"/>
        <end position="1301"/>
    </location>
</feature>
<feature type="compositionally biased region" description="Low complexity" evidence="17">
    <location>
        <begin position="987"/>
        <end position="1001"/>
    </location>
</feature>
<name>A0A8S1C434_9INSE</name>
<feature type="domain" description="Ig-like" evidence="20">
    <location>
        <begin position="220"/>
        <end position="304"/>
    </location>
</feature>
<dbReference type="InterPro" id="IPR013106">
    <property type="entry name" value="Ig_V-set"/>
</dbReference>
<dbReference type="SUPFAM" id="SSF48726">
    <property type="entry name" value="Immunoglobulin"/>
    <property type="match status" value="5"/>
</dbReference>
<feature type="compositionally biased region" description="Pro residues" evidence="17">
    <location>
        <begin position="1056"/>
        <end position="1067"/>
    </location>
</feature>
<dbReference type="FunFam" id="2.60.40.10:FF:000043">
    <property type="entry name" value="roundabout homolog 2 isoform X2"/>
    <property type="match status" value="1"/>
</dbReference>
<keyword evidence="11 18" id="KW-0472">Membrane</keyword>
<dbReference type="InterPro" id="IPR003961">
    <property type="entry name" value="FN3_dom"/>
</dbReference>
<dbReference type="InterPro" id="IPR036179">
    <property type="entry name" value="Ig-like_dom_sf"/>
</dbReference>
<dbReference type="SMART" id="SM00409">
    <property type="entry name" value="IG"/>
    <property type="match status" value="5"/>
</dbReference>
<dbReference type="InterPro" id="IPR003599">
    <property type="entry name" value="Ig_sub"/>
</dbReference>
<dbReference type="OrthoDB" id="428111at2759"/>
<dbReference type="InterPro" id="IPR013098">
    <property type="entry name" value="Ig_I-set"/>
</dbReference>
<dbReference type="FunFam" id="2.60.40.10:FF:000032">
    <property type="entry name" value="palladin isoform X1"/>
    <property type="match status" value="1"/>
</dbReference>
<dbReference type="FunFam" id="2.60.40.10:FF:001167">
    <property type="entry name" value="Roundabout 2, isoform B"/>
    <property type="match status" value="1"/>
</dbReference>
<dbReference type="Proteomes" id="UP000494165">
    <property type="component" value="Unassembled WGS sequence"/>
</dbReference>
<feature type="domain" description="Ig-like" evidence="20">
    <location>
        <begin position="23"/>
        <end position="120"/>
    </location>
</feature>
<evidence type="ECO:0000256" key="3">
    <source>
        <dbReference type="ARBA" id="ARBA00022500"/>
    </source>
</evidence>
<dbReference type="InterPro" id="IPR013783">
    <property type="entry name" value="Ig-like_fold"/>
</dbReference>
<evidence type="ECO:0000256" key="6">
    <source>
        <dbReference type="ARBA" id="ARBA00022729"/>
    </source>
</evidence>
<dbReference type="Pfam" id="PF07679">
    <property type="entry name" value="I-set"/>
    <property type="match status" value="2"/>
</dbReference>
<dbReference type="CDD" id="cd00063">
    <property type="entry name" value="FN3"/>
    <property type="match status" value="3"/>
</dbReference>
<feature type="domain" description="Ig-like" evidence="20">
    <location>
        <begin position="126"/>
        <end position="215"/>
    </location>
</feature>
<dbReference type="GO" id="GO:0030424">
    <property type="term" value="C:axon"/>
    <property type="evidence" value="ECO:0007669"/>
    <property type="project" value="TreeGrafter"/>
</dbReference>
<keyword evidence="6 19" id="KW-0732">Signal</keyword>
<evidence type="ECO:0000256" key="18">
    <source>
        <dbReference type="SAM" id="Phobius"/>
    </source>
</evidence>
<dbReference type="Pfam" id="PF13927">
    <property type="entry name" value="Ig_3"/>
    <property type="match status" value="3"/>
</dbReference>
<protein>
    <submittedName>
        <fullName evidence="22">Uncharacterized protein</fullName>
    </submittedName>
</protein>
<evidence type="ECO:0000256" key="15">
    <source>
        <dbReference type="ARBA" id="ARBA00023319"/>
    </source>
</evidence>
<dbReference type="SMART" id="SM00408">
    <property type="entry name" value="IGc2"/>
    <property type="match status" value="5"/>
</dbReference>
<proteinExistence type="inferred from homology"/>
<dbReference type="PANTHER" id="PTHR44170:SF52">
    <property type="entry name" value="PROTEIN SAX-3"/>
    <property type="match status" value="1"/>
</dbReference>
<dbReference type="PROSITE" id="PS50835">
    <property type="entry name" value="IG_LIKE"/>
    <property type="match status" value="5"/>
</dbReference>
<evidence type="ECO:0000313" key="22">
    <source>
        <dbReference type="EMBL" id="CAB3362674.1"/>
    </source>
</evidence>
<feature type="domain" description="Fibronectin type-III" evidence="21">
    <location>
        <begin position="732"/>
        <end position="827"/>
    </location>
</feature>
<accession>A0A8S1C434</accession>
<feature type="transmembrane region" description="Helical" evidence="18">
    <location>
        <begin position="851"/>
        <end position="873"/>
    </location>
</feature>
<feature type="region of interest" description="Disordered" evidence="17">
    <location>
        <begin position="1216"/>
        <end position="1301"/>
    </location>
</feature>
<dbReference type="FunFam" id="2.60.40.10:FF:000026">
    <property type="entry name" value="roundabout homolog 2 isoform X1"/>
    <property type="match status" value="1"/>
</dbReference>
<evidence type="ECO:0000256" key="4">
    <source>
        <dbReference type="ARBA" id="ARBA00022553"/>
    </source>
</evidence>
<evidence type="ECO:0000256" key="7">
    <source>
        <dbReference type="ARBA" id="ARBA00022737"/>
    </source>
</evidence>
<evidence type="ECO:0000259" key="21">
    <source>
        <dbReference type="PROSITE" id="PS50853"/>
    </source>
</evidence>
<keyword evidence="7" id="KW-0677">Repeat</keyword>
<evidence type="ECO:0000259" key="20">
    <source>
        <dbReference type="PROSITE" id="PS50835"/>
    </source>
</evidence>
<dbReference type="GO" id="GO:0005886">
    <property type="term" value="C:plasma membrane"/>
    <property type="evidence" value="ECO:0007669"/>
    <property type="project" value="TreeGrafter"/>
</dbReference>
<evidence type="ECO:0000256" key="12">
    <source>
        <dbReference type="ARBA" id="ARBA00023157"/>
    </source>
</evidence>
<dbReference type="PROSITE" id="PS50853">
    <property type="entry name" value="FN3"/>
    <property type="match status" value="3"/>
</dbReference>
<dbReference type="EMBL" id="CADEPI010000009">
    <property type="protein sequence ID" value="CAB3362674.1"/>
    <property type="molecule type" value="Genomic_DNA"/>
</dbReference>
<feature type="domain" description="Fibronectin type-III" evidence="21">
    <location>
        <begin position="518"/>
        <end position="612"/>
    </location>
</feature>
<dbReference type="InterPro" id="IPR007110">
    <property type="entry name" value="Ig-like_dom"/>
</dbReference>
<keyword evidence="5 18" id="KW-0812">Transmembrane</keyword>
<dbReference type="PANTHER" id="PTHR44170">
    <property type="entry name" value="PROTEIN SIDEKICK"/>
    <property type="match status" value="1"/>
</dbReference>
<keyword evidence="10 18" id="KW-1133">Transmembrane helix</keyword>
<reference evidence="22 23" key="1">
    <citation type="submission" date="2020-04" db="EMBL/GenBank/DDBJ databases">
        <authorList>
            <person name="Alioto T."/>
            <person name="Alioto T."/>
            <person name="Gomez Garrido J."/>
        </authorList>
    </citation>
    <scope>NUCLEOTIDE SEQUENCE [LARGE SCALE GENOMIC DNA]</scope>
</reference>
<feature type="signal peptide" evidence="19">
    <location>
        <begin position="1"/>
        <end position="18"/>
    </location>
</feature>
<sequence length="1301" mass="142007">MARIVLLLLCMSASAVFGQLRQPRITEHPSDITVAKTEPVTLNCKADGRPEPTIQWFRGDKGELVRTTLIDPRSHRVQLPTGSLFFLKVVQNKREQDGGVYWCVASNEVGTVRSRNATLEIALLRDEFRVEPKGTSVAQGEPALLECGGPKGHPEPTISWLKDNRPIDTENTRRIRIVDGGNLLINDARQSDEGSYQCVATNVVGHRSSKAAVLSVHVKPYIIKAPKDVTELQGLSAEFSCRVDGDPVPKILWSRADGKMPHGRAHILEDKSLRIEDLQPGDDGLYICNAENVVGSITAQAHLTVHSPPDFIVRPDDRKVAVNGVTTFTCSAHGQPPPSVFWSKEGNSQVLMFPGHDYGRLHVSSAGELVVRGARRGDSGYYICSALSVAGSKIAKALLEVTSVDDNPPPLIQIGPSNQTLPVNTKAVLPCSVSGDSEPKVRWSKDGVNLNLDKTGRVSVSDKGTLIIDELQMSDTGLFTCTAYSESGESTWAASLIVVPQDHKHIHRMPDPDAFPGAPSKPFVSNVTDTSVLLSWREGSPGASQLVGFTVEVFSSELQSGWSVAAHRVTGSSIKITQLKPNTSYIFIVRAENSHGLSPPSTLSEKIITLARRGNNGVEFDLQDVRQRLSSKIVELKDAQPASSTSVRLVWEILSEEQYVEGFYVRFRDVSSGSQNYAMATVLNSGAVSYVVRQLKEFTTYEFFLVPFYKTVEGQPSNSRTVQTTEDLPSAAPENVLVGMINNTSAFVKWSPPPPQHHKGILQGYKIQVKSANSSRVLAQMTLNATTLTVRLNNLTTGVSYAVRVVAYNRAGMGPYSPPILLTMDPASLHLSDSNLQNAGESGNPLLHHNWHVLFAALVSLVLLVMGAVLYYVRKHHSSKKQLGHQSAVPVVKAMELTSLDMGNTKQAPLWIDRGWGAQDRNTPGTQNLLSGSNAGSDYAEVDPRGLSTFGRREPPQLPGPYATTTLIGSARRDTSMDEQMFCGVPSSSASDPKTSSSNDSCPRQDNCSMGSHEHQSNLYIEDGGLLQRHKKPPSIRNKMSILNNGPMGPSWSDFIPPPPQEEPPPLGMNDRPETPASARLLQSLQALKKGTSPLPNRRLHMNWNSMSSESRFPAPTQPPPGVPYDELGLTDRGIQSSLPSLTGESARLLGSNRRNIVPEIADYSEAEYSVAGEPGQGYSSAQTSEEDDHVNGNCCSCSDADGAYEEQAMTKICQHAGRQQQRRFERPHKRPTSPYSSDSNYSSGRQRRDRAPRRKQPNISNSLDRPEGHPYWSNTSPLTSPHSPNSAHKPPLPPTLAHQQ</sequence>
<feature type="compositionally biased region" description="Polar residues" evidence="17">
    <location>
        <begin position="1273"/>
        <end position="1287"/>
    </location>
</feature>
<keyword evidence="2" id="KW-0217">Developmental protein</keyword>
<keyword evidence="15" id="KW-0393">Immunoglobulin domain</keyword>
<dbReference type="GO" id="GO:0098609">
    <property type="term" value="P:cell-cell adhesion"/>
    <property type="evidence" value="ECO:0007669"/>
    <property type="project" value="TreeGrafter"/>
</dbReference>
<keyword evidence="14" id="KW-0325">Glycoprotein</keyword>
<feature type="domain" description="Ig-like" evidence="20">
    <location>
        <begin position="410"/>
        <end position="497"/>
    </location>
</feature>
<comment type="subcellular location">
    <subcellularLocation>
        <location evidence="1">Membrane</location>
        <topology evidence="1">Single-pass type I membrane protein</topology>
    </subcellularLocation>
</comment>
<evidence type="ECO:0000256" key="16">
    <source>
        <dbReference type="ARBA" id="ARBA00061206"/>
    </source>
</evidence>
<dbReference type="Gene3D" id="2.60.40.10">
    <property type="entry name" value="Immunoglobulins"/>
    <property type="match status" value="8"/>
</dbReference>
<evidence type="ECO:0000256" key="8">
    <source>
        <dbReference type="ARBA" id="ARBA00022782"/>
    </source>
</evidence>
<feature type="domain" description="Fibronectin type-III" evidence="21">
    <location>
        <begin position="632"/>
        <end position="727"/>
    </location>
</feature>
<keyword evidence="4" id="KW-0597">Phosphoprotein</keyword>
<keyword evidence="13" id="KW-0675">Receptor</keyword>
<feature type="domain" description="Ig-like" evidence="20">
    <location>
        <begin position="309"/>
        <end position="402"/>
    </location>
</feature>
<keyword evidence="8" id="KW-0221">Differentiation</keyword>
<dbReference type="FunFam" id="2.60.40.10:FF:000028">
    <property type="entry name" value="Neuronal cell adhesion molecule"/>
    <property type="match status" value="1"/>
</dbReference>
<keyword evidence="23" id="KW-1185">Reference proteome</keyword>
<evidence type="ECO:0000256" key="10">
    <source>
        <dbReference type="ARBA" id="ARBA00022989"/>
    </source>
</evidence>
<keyword evidence="3" id="KW-0145">Chemotaxis</keyword>